<sequence length="415" mass="46405">MSIEVPLLCICLFLSGFFSMSETALFSISKVKALHISRDGSKSGRLILKMKEDSHTLLTTILIGNNLVNIGASSLATSLAIGHFQSNAVGIATGVMTLLILVFGEISPKSFANHNNVVVSRAVIYPLYWLSKILWPLIFILNFIPKLHGTIDNSQETVTEDELRTMVEVVEEEGEIKEEEREYITNIFEFDDTCCSEIMTPRADMFVVDAAEGLDIPRVLKTGFSRIPVIEDTIDNIIGVLHIKDLFSRYLENKSSQEITDSLDVKSIMKQPYFIPESKKLDSLLKAFKAKKSHMAVVIDEYGGVSGIVTLEDVVEEIFGEIADESDQNTPDIVRIKGDKWLVLGKTDIYHLNKALNLTIPESANYDTVSGFFLELVERIPNPGESVQMNNWVFSVKEMDGNRIQSFIIKPLEES</sequence>
<evidence type="ECO:0000256" key="1">
    <source>
        <dbReference type="ARBA" id="ARBA00004141"/>
    </source>
</evidence>
<dbReference type="InterPro" id="IPR036318">
    <property type="entry name" value="FAD-bd_PCMH-like_sf"/>
</dbReference>
<evidence type="ECO:0000256" key="2">
    <source>
        <dbReference type="ARBA" id="ARBA00022692"/>
    </source>
</evidence>
<dbReference type="PROSITE" id="PS51846">
    <property type="entry name" value="CNNM"/>
    <property type="match status" value="1"/>
</dbReference>
<dbReference type="InterPro" id="IPR044751">
    <property type="entry name" value="Ion_transp-like_CBS"/>
</dbReference>
<feature type="transmembrane region" description="Helical" evidence="9">
    <location>
        <begin position="88"/>
        <end position="106"/>
    </location>
</feature>
<organism evidence="12 13">
    <name type="scientific">Desulfobacter postgatei</name>
    <dbReference type="NCBI Taxonomy" id="2293"/>
    <lineage>
        <taxon>Bacteria</taxon>
        <taxon>Pseudomonadati</taxon>
        <taxon>Thermodesulfobacteriota</taxon>
        <taxon>Desulfobacteria</taxon>
        <taxon>Desulfobacterales</taxon>
        <taxon>Desulfobacteraceae</taxon>
        <taxon>Desulfobacter</taxon>
    </lineage>
</organism>
<evidence type="ECO:0000313" key="12">
    <source>
        <dbReference type="EMBL" id="PIE62697.1"/>
    </source>
</evidence>
<dbReference type="SMART" id="SM01091">
    <property type="entry name" value="CorC_HlyC"/>
    <property type="match status" value="1"/>
</dbReference>
<dbReference type="Pfam" id="PF00571">
    <property type="entry name" value="CBS"/>
    <property type="match status" value="2"/>
</dbReference>
<comment type="caution">
    <text evidence="12">The sequence shown here is derived from an EMBL/GenBank/DDBJ whole genome shotgun (WGS) entry which is preliminary data.</text>
</comment>
<evidence type="ECO:0000313" key="13">
    <source>
        <dbReference type="Proteomes" id="UP000231203"/>
    </source>
</evidence>
<dbReference type="SUPFAM" id="SSF54631">
    <property type="entry name" value="CBS-domain pair"/>
    <property type="match status" value="1"/>
</dbReference>
<dbReference type="Pfam" id="PF01595">
    <property type="entry name" value="CNNM"/>
    <property type="match status" value="1"/>
</dbReference>
<keyword evidence="2 8" id="KW-0812">Transmembrane</keyword>
<dbReference type="EMBL" id="PDTI01000033">
    <property type="protein sequence ID" value="PIE62697.1"/>
    <property type="molecule type" value="Genomic_DNA"/>
</dbReference>
<evidence type="ECO:0000256" key="9">
    <source>
        <dbReference type="SAM" id="Phobius"/>
    </source>
</evidence>
<dbReference type="GO" id="GO:0050660">
    <property type="term" value="F:flavin adenine dinucleotide binding"/>
    <property type="evidence" value="ECO:0007669"/>
    <property type="project" value="InterPro"/>
</dbReference>
<dbReference type="InterPro" id="IPR005170">
    <property type="entry name" value="Transptr-assoc_dom"/>
</dbReference>
<dbReference type="PANTHER" id="PTHR22777">
    <property type="entry name" value="HEMOLYSIN-RELATED"/>
    <property type="match status" value="1"/>
</dbReference>
<keyword evidence="6 8" id="KW-0472">Membrane</keyword>
<dbReference type="Gene3D" id="3.10.580.10">
    <property type="entry name" value="CBS-domain"/>
    <property type="match status" value="1"/>
</dbReference>
<reference evidence="12 13" key="1">
    <citation type="submission" date="2017-10" db="EMBL/GenBank/DDBJ databases">
        <title>Novel microbial diversity and functional potential in the marine mammal oral microbiome.</title>
        <authorList>
            <person name="Dudek N.K."/>
            <person name="Sun C.L."/>
            <person name="Burstein D."/>
            <person name="Kantor R.S."/>
            <person name="Aliaga Goltsman D.S."/>
            <person name="Bik E.M."/>
            <person name="Thomas B.C."/>
            <person name="Banfield J.F."/>
            <person name="Relman D.A."/>
        </authorList>
    </citation>
    <scope>NUCLEOTIDE SEQUENCE [LARGE SCALE GENOMIC DNA]</scope>
    <source>
        <strain evidence="12">DOLJORAL78_47_202</strain>
    </source>
</reference>
<evidence type="ECO:0000259" key="10">
    <source>
        <dbReference type="PROSITE" id="PS51371"/>
    </source>
</evidence>
<dbReference type="InterPro" id="IPR002550">
    <property type="entry name" value="CNNM"/>
</dbReference>
<evidence type="ECO:0000256" key="6">
    <source>
        <dbReference type="ARBA" id="ARBA00023136"/>
    </source>
</evidence>
<name>A0A2G6MRJ5_9BACT</name>
<dbReference type="GO" id="GO:0005886">
    <property type="term" value="C:plasma membrane"/>
    <property type="evidence" value="ECO:0007669"/>
    <property type="project" value="TreeGrafter"/>
</dbReference>
<dbReference type="CDD" id="cd04590">
    <property type="entry name" value="CBS_pair_CorC_HlyC_assoc"/>
    <property type="match status" value="1"/>
</dbReference>
<evidence type="ECO:0000256" key="3">
    <source>
        <dbReference type="ARBA" id="ARBA00022737"/>
    </source>
</evidence>
<dbReference type="PANTHER" id="PTHR22777:SF17">
    <property type="entry name" value="UPF0053 PROTEIN SLL0260"/>
    <property type="match status" value="1"/>
</dbReference>
<dbReference type="PROSITE" id="PS51371">
    <property type="entry name" value="CBS"/>
    <property type="match status" value="2"/>
</dbReference>
<evidence type="ECO:0000256" key="7">
    <source>
        <dbReference type="PROSITE-ProRule" id="PRU00703"/>
    </source>
</evidence>
<dbReference type="InterPro" id="IPR046342">
    <property type="entry name" value="CBS_dom_sf"/>
</dbReference>
<dbReference type="Pfam" id="PF03471">
    <property type="entry name" value="CorC_HlyC"/>
    <property type="match status" value="1"/>
</dbReference>
<dbReference type="AlphaFoldDB" id="A0A2G6MRJ5"/>
<feature type="domain" description="CBS" evidence="10">
    <location>
        <begin position="194"/>
        <end position="256"/>
    </location>
</feature>
<feature type="domain" description="CBS" evidence="10">
    <location>
        <begin position="268"/>
        <end position="325"/>
    </location>
</feature>
<dbReference type="Gene3D" id="3.30.465.10">
    <property type="match status" value="1"/>
</dbReference>
<keyword evidence="5 7" id="KW-0129">CBS domain</keyword>
<evidence type="ECO:0000256" key="4">
    <source>
        <dbReference type="ARBA" id="ARBA00022989"/>
    </source>
</evidence>
<accession>A0A2G6MRJ5</accession>
<dbReference type="InterPro" id="IPR000644">
    <property type="entry name" value="CBS_dom"/>
</dbReference>
<comment type="subcellular location">
    <subcellularLocation>
        <location evidence="1">Membrane</location>
        <topology evidence="1">Multi-pass membrane protein</topology>
    </subcellularLocation>
</comment>
<dbReference type="SUPFAM" id="SSF56176">
    <property type="entry name" value="FAD-binding/transporter-associated domain-like"/>
    <property type="match status" value="1"/>
</dbReference>
<dbReference type="Proteomes" id="UP000231203">
    <property type="component" value="Unassembled WGS sequence"/>
</dbReference>
<feature type="transmembrane region" description="Helical" evidence="9">
    <location>
        <begin position="126"/>
        <end position="144"/>
    </location>
</feature>
<keyword evidence="4 8" id="KW-1133">Transmembrane helix</keyword>
<keyword evidence="3" id="KW-0677">Repeat</keyword>
<dbReference type="InterPro" id="IPR016169">
    <property type="entry name" value="FAD-bd_PCMH_sub2"/>
</dbReference>
<evidence type="ECO:0000256" key="8">
    <source>
        <dbReference type="PROSITE-ProRule" id="PRU01193"/>
    </source>
</evidence>
<proteinExistence type="predicted"/>
<evidence type="ECO:0008006" key="14">
    <source>
        <dbReference type="Google" id="ProtNLM"/>
    </source>
</evidence>
<protein>
    <recommendedName>
        <fullName evidence="14">HlyC/CorC family transporter</fullName>
    </recommendedName>
</protein>
<gene>
    <name evidence="12" type="ORF">CSA25_03915</name>
</gene>
<feature type="domain" description="CNNM transmembrane" evidence="11">
    <location>
        <begin position="1"/>
        <end position="180"/>
    </location>
</feature>
<evidence type="ECO:0000259" key="11">
    <source>
        <dbReference type="PROSITE" id="PS51846"/>
    </source>
</evidence>
<evidence type="ECO:0000256" key="5">
    <source>
        <dbReference type="ARBA" id="ARBA00023122"/>
    </source>
</evidence>
<dbReference type="FunFam" id="3.10.580.10:FF:000002">
    <property type="entry name" value="Magnesium/cobalt efflux protein CorC"/>
    <property type="match status" value="1"/>
</dbReference>